<feature type="transmembrane region" description="Helical" evidence="1">
    <location>
        <begin position="212"/>
        <end position="228"/>
    </location>
</feature>
<feature type="transmembrane region" description="Helical" evidence="1">
    <location>
        <begin position="23"/>
        <end position="46"/>
    </location>
</feature>
<feature type="transmembrane region" description="Helical" evidence="1">
    <location>
        <begin position="370"/>
        <end position="387"/>
    </location>
</feature>
<dbReference type="Proteomes" id="UP000494265">
    <property type="component" value="Unassembled WGS sequence"/>
</dbReference>
<evidence type="ECO:0000256" key="1">
    <source>
        <dbReference type="SAM" id="Phobius"/>
    </source>
</evidence>
<evidence type="ECO:0000313" key="2">
    <source>
        <dbReference type="EMBL" id="GET06728.1"/>
    </source>
</evidence>
<evidence type="ECO:0008006" key="4">
    <source>
        <dbReference type="Google" id="ProtNLM"/>
    </source>
</evidence>
<dbReference type="EMBL" id="BLAP01000037">
    <property type="protein sequence ID" value="GET12497.1"/>
    <property type="molecule type" value="Genomic_DNA"/>
</dbReference>
<keyword evidence="1" id="KW-1133">Transmembrane helix</keyword>
<reference evidence="3" key="1">
    <citation type="submission" date="2019-10" db="EMBL/GenBank/DDBJ databases">
        <title>Lactobacillus agilis SN811 Whole Genome Sequencing Project.</title>
        <authorList>
            <person name="Suzuki S."/>
            <person name="Endo A."/>
            <person name="Maeno S."/>
            <person name="Shiwa Y."/>
            <person name="Matsutani M."/>
            <person name="Kajikawa A."/>
        </authorList>
    </citation>
    <scope>NUCLEOTIDE SEQUENCE</scope>
    <source>
        <strain evidence="3">SN811</strain>
    </source>
</reference>
<dbReference type="AlphaFoldDB" id="A0A6F9XNH4"/>
<dbReference type="Proteomes" id="UP000494160">
    <property type="component" value="Unassembled WGS sequence"/>
</dbReference>
<reference evidence="2" key="2">
    <citation type="submission" date="2019-10" db="EMBL/GenBank/DDBJ databases">
        <title>Lactobacillus agilis SY212 Whole Genome Sequencing Project.</title>
        <authorList>
            <person name="Suzuki S."/>
            <person name="Endo A."/>
            <person name="Maeno S."/>
            <person name="Shiwa Y."/>
            <person name="Matsutani M."/>
            <person name="Kajikawa A."/>
        </authorList>
    </citation>
    <scope>NUCLEOTIDE SEQUENCE</scope>
    <source>
        <strain evidence="2">SY212</strain>
    </source>
</reference>
<feature type="transmembrane region" description="Helical" evidence="1">
    <location>
        <begin position="53"/>
        <end position="73"/>
    </location>
</feature>
<feature type="transmembrane region" description="Helical" evidence="1">
    <location>
        <begin position="158"/>
        <end position="182"/>
    </location>
</feature>
<keyword evidence="1" id="KW-0812">Transmembrane</keyword>
<protein>
    <recommendedName>
        <fullName evidence="4">Polymerase</fullName>
    </recommendedName>
</protein>
<feature type="transmembrane region" description="Helical" evidence="1">
    <location>
        <begin position="346"/>
        <end position="364"/>
    </location>
</feature>
<dbReference type="EMBL" id="BLAM01000167">
    <property type="protein sequence ID" value="GET06728.1"/>
    <property type="molecule type" value="Genomic_DNA"/>
</dbReference>
<organism evidence="2">
    <name type="scientific">Ligilactobacillus agilis</name>
    <dbReference type="NCBI Taxonomy" id="1601"/>
    <lineage>
        <taxon>Bacteria</taxon>
        <taxon>Bacillati</taxon>
        <taxon>Bacillota</taxon>
        <taxon>Bacilli</taxon>
        <taxon>Lactobacillales</taxon>
        <taxon>Lactobacillaceae</taxon>
        <taxon>Ligilactobacillus</taxon>
    </lineage>
</organism>
<gene>
    <name evidence="3" type="ORF">SN811_09970</name>
    <name evidence="2" type="ORF">SY212_17580</name>
</gene>
<feature type="transmembrane region" description="Helical" evidence="1">
    <location>
        <begin position="317"/>
        <end position="339"/>
    </location>
</feature>
<accession>A0A6F9XNH4</accession>
<comment type="caution">
    <text evidence="2">The sequence shown here is derived from an EMBL/GenBank/DDBJ whole genome shotgun (WGS) entry which is preliminary data.</text>
</comment>
<dbReference type="RefSeq" id="WP_167588840.1">
    <property type="nucleotide sequence ID" value="NZ_BLAM01000167.1"/>
</dbReference>
<feature type="transmembrane region" description="Helical" evidence="1">
    <location>
        <begin position="79"/>
        <end position="106"/>
    </location>
</feature>
<evidence type="ECO:0000313" key="3">
    <source>
        <dbReference type="EMBL" id="GET12497.1"/>
    </source>
</evidence>
<proteinExistence type="predicted"/>
<sequence>MESILRIREHISQSLERYQVGSVMFYLAFITYLVGHFMSGTMYILVFGDNLQYRIWLVACLLALFKIILFNSYRTWQDASVVVLIGLVIWASCLNTNSWDMIYYYIMIVAAQDMKFQNIVKVFLTITITLVLITFISAKLGIIMGLTNVRDGSTDLRYALGMVYPTDLAARLFYIELFYVVLRKFKLNLSEYVIWGAVIAFGYIVTNTRLDALLMLMILVVSLLRKQVISVLKRLSVGGISVVAGIGIATIVGITYLYNPNNFILNKIDGVLSGRLHFGHIAFERFNVQFFGQVIQQVGNGGLHGRAYDYFFIDCSYIRVLMMNGLVSFILLMILILGLIRYFLSVKSYTLVLALLFVILSSVIDQHLLEISFNCLFLAVFADITYFKNDELNRLYV</sequence>
<name>A0A6F9XNH4_9LACO</name>
<feature type="transmembrane region" description="Helical" evidence="1">
    <location>
        <begin position="118"/>
        <end position="138"/>
    </location>
</feature>
<feature type="transmembrane region" description="Helical" evidence="1">
    <location>
        <begin position="235"/>
        <end position="258"/>
    </location>
</feature>
<keyword evidence="1" id="KW-0472">Membrane</keyword>